<organism evidence="1">
    <name type="scientific">viral metagenome</name>
    <dbReference type="NCBI Taxonomy" id="1070528"/>
    <lineage>
        <taxon>unclassified sequences</taxon>
        <taxon>metagenomes</taxon>
        <taxon>organismal metagenomes</taxon>
    </lineage>
</organism>
<accession>A0A6C0H194</accession>
<evidence type="ECO:0000313" key="1">
    <source>
        <dbReference type="EMBL" id="QHT73915.1"/>
    </source>
</evidence>
<protein>
    <submittedName>
        <fullName evidence="1">Uncharacterized protein</fullName>
    </submittedName>
</protein>
<dbReference type="AlphaFoldDB" id="A0A6C0H194"/>
<name>A0A6C0H194_9ZZZZ</name>
<dbReference type="EMBL" id="MN739834">
    <property type="protein sequence ID" value="QHT73915.1"/>
    <property type="molecule type" value="Genomic_DNA"/>
</dbReference>
<reference evidence="1" key="1">
    <citation type="journal article" date="2020" name="Nature">
        <title>Giant virus diversity and host interactions through global metagenomics.</title>
        <authorList>
            <person name="Schulz F."/>
            <person name="Roux S."/>
            <person name="Paez-Espino D."/>
            <person name="Jungbluth S."/>
            <person name="Walsh D.A."/>
            <person name="Denef V.J."/>
            <person name="McMahon K.D."/>
            <person name="Konstantinidis K.T."/>
            <person name="Eloe-Fadrosh E.A."/>
            <person name="Kyrpides N.C."/>
            <person name="Woyke T."/>
        </authorList>
    </citation>
    <scope>NUCLEOTIDE SEQUENCE</scope>
    <source>
        <strain evidence="1">GVMAG-M-3300023179-4</strain>
    </source>
</reference>
<sequence length="503" mass="58803">MSSYNKYLKYKNKYLELKNSLIGGEIVNYSITFKSSKPREEDITICYDYNLSKMIDQKIFVVLIKNFKILIGNEDIIFLYKNFAVNKHFFFNNLDLKKSEESIESKTKKFDYFDTQAKDENSPIKIKNLGENNTESYTFTDCENIEIMDDYLKLSNKDTNIKRFVESFLRKSLCSMTHTDNFIKSNLKHYPNLMKLYYSLIIISQYNKIVFNKQDDLIKYRGDQKIISKYENIYKNIPKYIPAHINNTDLKIRDSEDTYVNLSSELNIIFDSGNDASTFISTKLLKYLGYLDSENNINKSLLDKKIFTNFIKPGTLGVGGGETDSEITNLILLEFMFTSNKLNNDKIYKIYCYQSDSAQSDLLIGNDVLSILYEDGYNIKWKSFVSTGSKEITDNLKIYTDLCSSDSIFLRRPINTLPYSKENRLKIVHQIHTFITGKYLELSNLTSSDIIYIKKIIKDYLIALNTNINKETIYTEFRKQFVIKELDKVKKLIKSAFNLEFDP</sequence>
<proteinExistence type="predicted"/>